<dbReference type="InterPro" id="IPR000477">
    <property type="entry name" value="RT_dom"/>
</dbReference>
<dbReference type="PANTHER" id="PTHR19446">
    <property type="entry name" value="REVERSE TRANSCRIPTASES"/>
    <property type="match status" value="1"/>
</dbReference>
<dbReference type="Pfam" id="PF00078">
    <property type="entry name" value="RVT_1"/>
    <property type="match status" value="1"/>
</dbReference>
<reference evidence="2" key="1">
    <citation type="submission" date="2020-01" db="EMBL/GenBank/DDBJ databases">
        <authorList>
            <person name="Mishra B."/>
        </authorList>
    </citation>
    <scope>NUCLEOTIDE SEQUENCE [LARGE SCALE GENOMIC DNA]</scope>
</reference>
<dbReference type="PROSITE" id="PS50878">
    <property type="entry name" value="RT_POL"/>
    <property type="match status" value="1"/>
</dbReference>
<sequence length="538" mass="62800">MGFTEPRYTWKRGREERFFVAKRLDRVFCNAHARLRWQEATLRHLPFLSSDHAPLYVQLEPQTVGDPRRRPFHFEAAWLKHAGFKELLASSWDGSLTTPMALEKLRVRLRKWNKELFGDIRIRKEKLLQEIQTVQGRLEVMQTDDLLLQESGLLQELDMILEQEEVLWFQKSREKWVSLGDRNTRYYHTTTVVRIRRNRIETLRDDEGAWITQPRDLERLAAEYYRRLYSLDDVDPIVPRLNPLGFTQLTGEELRGLNKPFLQEEVETAIRSMGKYKAPGPDGFQPIFYHESWDVVGDSVSRFVLDFFRTWSFPAGTNDAIVVLIAKVLKPEKITHFRPISLCNVLFKTITKTMVMRLKRVMPNLIGPAQASFIPGRLSTNNIVLVQEAVHSMRRKKGRKGWMLLKLDLEKAYDRIRWDFLEDTLQAARLPASWIQWIMQCVSGPDMTILWNGEKTEAFTPKRGLRQGDPLSPYLFVLCLERLCHLVEEAIAAKRWKPIRLSRGGPELSHVCFADDLILFAEASVAQVRVIRGVLEKF</sequence>
<dbReference type="EMBL" id="CACVBM020000965">
    <property type="protein sequence ID" value="CAA7025018.1"/>
    <property type="molecule type" value="Genomic_DNA"/>
</dbReference>
<comment type="caution">
    <text evidence="2">The sequence shown here is derived from an EMBL/GenBank/DDBJ whole genome shotgun (WGS) entry which is preliminary data.</text>
</comment>
<gene>
    <name evidence="2" type="ORF">MERR_LOCUS12253</name>
</gene>
<dbReference type="OrthoDB" id="1748430at2759"/>
<evidence type="ECO:0000259" key="1">
    <source>
        <dbReference type="PROSITE" id="PS50878"/>
    </source>
</evidence>
<organism evidence="2 3">
    <name type="scientific">Microthlaspi erraticum</name>
    <dbReference type="NCBI Taxonomy" id="1685480"/>
    <lineage>
        <taxon>Eukaryota</taxon>
        <taxon>Viridiplantae</taxon>
        <taxon>Streptophyta</taxon>
        <taxon>Embryophyta</taxon>
        <taxon>Tracheophyta</taxon>
        <taxon>Spermatophyta</taxon>
        <taxon>Magnoliopsida</taxon>
        <taxon>eudicotyledons</taxon>
        <taxon>Gunneridae</taxon>
        <taxon>Pentapetalae</taxon>
        <taxon>rosids</taxon>
        <taxon>malvids</taxon>
        <taxon>Brassicales</taxon>
        <taxon>Brassicaceae</taxon>
        <taxon>Coluteocarpeae</taxon>
        <taxon>Microthlaspi</taxon>
    </lineage>
</organism>
<evidence type="ECO:0000313" key="2">
    <source>
        <dbReference type="EMBL" id="CAA7025018.1"/>
    </source>
</evidence>
<dbReference type="InterPro" id="IPR043502">
    <property type="entry name" value="DNA/RNA_pol_sf"/>
</dbReference>
<dbReference type="CDD" id="cd01650">
    <property type="entry name" value="RT_nLTR_like"/>
    <property type="match status" value="1"/>
</dbReference>
<proteinExistence type="predicted"/>
<dbReference type="Proteomes" id="UP000467841">
    <property type="component" value="Unassembled WGS sequence"/>
</dbReference>
<accession>A0A6D2IDM6</accession>
<dbReference type="SUPFAM" id="SSF56672">
    <property type="entry name" value="DNA/RNA polymerases"/>
    <property type="match status" value="1"/>
</dbReference>
<keyword evidence="3" id="KW-1185">Reference proteome</keyword>
<dbReference type="InterPro" id="IPR036691">
    <property type="entry name" value="Endo/exonu/phosph_ase_sf"/>
</dbReference>
<name>A0A6D2IDM6_9BRAS</name>
<feature type="domain" description="Reverse transcriptase" evidence="1">
    <location>
        <begin position="306"/>
        <end position="538"/>
    </location>
</feature>
<dbReference type="AlphaFoldDB" id="A0A6D2IDM6"/>
<dbReference type="SUPFAM" id="SSF56219">
    <property type="entry name" value="DNase I-like"/>
    <property type="match status" value="1"/>
</dbReference>
<protein>
    <recommendedName>
        <fullName evidence="1">Reverse transcriptase domain-containing protein</fullName>
    </recommendedName>
</protein>
<evidence type="ECO:0000313" key="3">
    <source>
        <dbReference type="Proteomes" id="UP000467841"/>
    </source>
</evidence>